<gene>
    <name evidence="2" type="ORF">FB388_0448</name>
</gene>
<dbReference type="CDD" id="cd00761">
    <property type="entry name" value="Glyco_tranf_GTA_type"/>
    <property type="match status" value="1"/>
</dbReference>
<keyword evidence="3" id="KW-1185">Reference proteome</keyword>
<accession>A0A543GAM0</accession>
<protein>
    <submittedName>
        <fullName evidence="2">Glycosyltransferase involved in cell wall biosynthesis</fullName>
    </submittedName>
</protein>
<dbReference type="InterPro" id="IPR029044">
    <property type="entry name" value="Nucleotide-diphossugar_trans"/>
</dbReference>
<reference evidence="2 3" key="1">
    <citation type="submission" date="2019-06" db="EMBL/GenBank/DDBJ databases">
        <title>Sequencing the genomes of 1000 actinobacteria strains.</title>
        <authorList>
            <person name="Klenk H.-P."/>
        </authorList>
    </citation>
    <scope>NUCLEOTIDE SEQUENCE [LARGE SCALE GENOMIC DNA]</scope>
    <source>
        <strain evidence="2 3">DSM 45511</strain>
    </source>
</reference>
<dbReference type="AlphaFoldDB" id="A0A543GAM0"/>
<feature type="domain" description="Glycosyltransferase 2-like" evidence="1">
    <location>
        <begin position="14"/>
        <end position="180"/>
    </location>
</feature>
<dbReference type="InterPro" id="IPR001173">
    <property type="entry name" value="Glyco_trans_2-like"/>
</dbReference>
<name>A0A543GAM0_9PSEU</name>
<proteinExistence type="predicted"/>
<keyword evidence="2" id="KW-0808">Transferase</keyword>
<dbReference type="PANTHER" id="PTHR22916">
    <property type="entry name" value="GLYCOSYLTRANSFERASE"/>
    <property type="match status" value="1"/>
</dbReference>
<evidence type="ECO:0000259" key="1">
    <source>
        <dbReference type="Pfam" id="PF00535"/>
    </source>
</evidence>
<evidence type="ECO:0000313" key="3">
    <source>
        <dbReference type="Proteomes" id="UP000319818"/>
    </source>
</evidence>
<dbReference type="Pfam" id="PF00535">
    <property type="entry name" value="Glycos_transf_2"/>
    <property type="match status" value="1"/>
</dbReference>
<dbReference type="Gene3D" id="3.90.550.10">
    <property type="entry name" value="Spore Coat Polysaccharide Biosynthesis Protein SpsA, Chain A"/>
    <property type="match status" value="1"/>
</dbReference>
<dbReference type="Proteomes" id="UP000319818">
    <property type="component" value="Unassembled WGS sequence"/>
</dbReference>
<dbReference type="GO" id="GO:0016758">
    <property type="term" value="F:hexosyltransferase activity"/>
    <property type="evidence" value="ECO:0007669"/>
    <property type="project" value="UniProtKB-ARBA"/>
</dbReference>
<comment type="caution">
    <text evidence="2">The sequence shown here is derived from an EMBL/GenBank/DDBJ whole genome shotgun (WGS) entry which is preliminary data.</text>
</comment>
<dbReference type="EMBL" id="VFPH01000001">
    <property type="protein sequence ID" value="TQM43107.1"/>
    <property type="molecule type" value="Genomic_DNA"/>
</dbReference>
<evidence type="ECO:0000313" key="2">
    <source>
        <dbReference type="EMBL" id="TQM43107.1"/>
    </source>
</evidence>
<dbReference type="PANTHER" id="PTHR22916:SF3">
    <property type="entry name" value="UDP-GLCNAC:BETAGAL BETA-1,3-N-ACETYLGLUCOSAMINYLTRANSFERASE-LIKE PROTEIN 1"/>
    <property type="match status" value="1"/>
</dbReference>
<organism evidence="2 3">
    <name type="scientific">Pseudonocardia cypriaca</name>
    <dbReference type="NCBI Taxonomy" id="882449"/>
    <lineage>
        <taxon>Bacteria</taxon>
        <taxon>Bacillati</taxon>
        <taxon>Actinomycetota</taxon>
        <taxon>Actinomycetes</taxon>
        <taxon>Pseudonocardiales</taxon>
        <taxon>Pseudonocardiaceae</taxon>
        <taxon>Pseudonocardia</taxon>
    </lineage>
</organism>
<sequence length="286" mass="31561">MADEFRGVMIPPLSVCVPAYNSARTIDETLRSILDQDVDCEVVVLDNGSDDGTGDIARSFADSRIRVHRNEVTLHIGANWNRVVELSGGRLTKIVCADDVLWPGSLAAQLDLLRDPAIAIVSSRFDVIDEESAVKESGLGIPGLEGLQSPRALMSTIVRQGPAEFGPTAAAMFRREHFDRVDGLRPDLVFPMDVDLFARVTAFGAFFGMPESTAAWRSSTFNLCSRSSSWSKLSEMLYFHHRLRRDHPEYVHASDVLAGDVRLVRAGLERLRVRSQVAVTTHLVKA</sequence>
<dbReference type="SUPFAM" id="SSF53448">
    <property type="entry name" value="Nucleotide-diphospho-sugar transferases"/>
    <property type="match status" value="1"/>
</dbReference>